<feature type="transmembrane region" description="Helical" evidence="2">
    <location>
        <begin position="219"/>
        <end position="242"/>
    </location>
</feature>
<name>A0A5N5W488_STRMB</name>
<dbReference type="PANTHER" id="PTHR23542:SF1">
    <property type="entry name" value="MAJOR FACILITATOR SUPERFAMILY (MFS) PROFILE DOMAIN-CONTAINING PROTEIN"/>
    <property type="match status" value="1"/>
</dbReference>
<dbReference type="RefSeq" id="WP_152264998.1">
    <property type="nucleotide sequence ID" value="NZ_VOKX01000098.1"/>
</dbReference>
<keyword evidence="2" id="KW-1133">Transmembrane helix</keyword>
<feature type="transmembrane region" description="Helical" evidence="2">
    <location>
        <begin position="172"/>
        <end position="190"/>
    </location>
</feature>
<dbReference type="Proteomes" id="UP000327000">
    <property type="component" value="Unassembled WGS sequence"/>
</dbReference>
<evidence type="ECO:0000256" key="1">
    <source>
        <dbReference type="SAM" id="MobiDB-lite"/>
    </source>
</evidence>
<proteinExistence type="predicted"/>
<dbReference type="AlphaFoldDB" id="A0A5N5W488"/>
<dbReference type="Gene3D" id="1.20.1250.20">
    <property type="entry name" value="MFS general substrate transporter like domains"/>
    <property type="match status" value="1"/>
</dbReference>
<feature type="transmembrane region" description="Helical" evidence="2">
    <location>
        <begin position="85"/>
        <end position="103"/>
    </location>
</feature>
<feature type="transmembrane region" description="Helical" evidence="2">
    <location>
        <begin position="142"/>
        <end position="166"/>
    </location>
</feature>
<dbReference type="PANTHER" id="PTHR23542">
    <property type="match status" value="1"/>
</dbReference>
<dbReference type="InterPro" id="IPR036259">
    <property type="entry name" value="MFS_trans_sf"/>
</dbReference>
<dbReference type="InterPro" id="IPR011701">
    <property type="entry name" value="MFS"/>
</dbReference>
<evidence type="ECO:0000313" key="4">
    <source>
        <dbReference type="Proteomes" id="UP000327000"/>
    </source>
</evidence>
<feature type="transmembrane region" description="Helical" evidence="2">
    <location>
        <begin position="21"/>
        <end position="45"/>
    </location>
</feature>
<evidence type="ECO:0000313" key="3">
    <source>
        <dbReference type="EMBL" id="KAB7836980.1"/>
    </source>
</evidence>
<feature type="transmembrane region" description="Helical" evidence="2">
    <location>
        <begin position="51"/>
        <end position="73"/>
    </location>
</feature>
<evidence type="ECO:0000256" key="2">
    <source>
        <dbReference type="SAM" id="Phobius"/>
    </source>
</evidence>
<dbReference type="GO" id="GO:0022857">
    <property type="term" value="F:transmembrane transporter activity"/>
    <property type="evidence" value="ECO:0007669"/>
    <property type="project" value="InterPro"/>
</dbReference>
<dbReference type="SUPFAM" id="SSF103473">
    <property type="entry name" value="MFS general substrate transporter"/>
    <property type="match status" value="1"/>
</dbReference>
<protein>
    <submittedName>
        <fullName evidence="3">MFS transporter</fullName>
    </submittedName>
</protein>
<gene>
    <name evidence="3" type="ORF">FRZ00_24765</name>
</gene>
<keyword evidence="2" id="KW-0812">Transmembrane</keyword>
<dbReference type="Pfam" id="PF07690">
    <property type="entry name" value="MFS_1"/>
    <property type="match status" value="1"/>
</dbReference>
<accession>A0A5N5W488</accession>
<feature type="transmembrane region" description="Helical" evidence="2">
    <location>
        <begin position="109"/>
        <end position="130"/>
    </location>
</feature>
<feature type="region of interest" description="Disordered" evidence="1">
    <location>
        <begin position="393"/>
        <end position="416"/>
    </location>
</feature>
<feature type="transmembrane region" description="Helical" evidence="2">
    <location>
        <begin position="280"/>
        <end position="301"/>
    </location>
</feature>
<dbReference type="OrthoDB" id="4229605at2"/>
<sequence>MTAETRPRLYREVFAVPGMTRSVLLMFVARLPVTAMGLTLTLHVVNGLHRGYVAAGLVATSTTVGTMVGAPAVGRALDRHGLRPVVAVCATVATAYWIGVPWLPYEALLVAAFPAGALVIPVSSLSRQVITALVPEDRRRTAFSVDAVAMETSFIVGPAVGIYLATQFSSRLALTVIGAVVAVTAVLLYAQNPPLRGKKEAAAPAPGGPRTWLDGRMTATLLISMGVLFVLGGTELALVAVLRAGGETAWTGVAVAILALGSIVGGVVHGALPRSLPQSALMALLSLLVIPAGLVSGPWWLLGLALVPMQLVCAPTLAAIAESVSRLAPPHARGMAMGLQDSATRLGGALSSPAIGFVMDRTSPGWGFAASGAGGLLLVAAAGVCAGGARLRTRRPAAERPPTDLPTTEPSIGMDR</sequence>
<keyword evidence="4" id="KW-1185">Reference proteome</keyword>
<feature type="transmembrane region" description="Helical" evidence="2">
    <location>
        <begin position="366"/>
        <end position="386"/>
    </location>
</feature>
<organism evidence="3 4">
    <name type="scientific">Streptomyces mobaraensis</name>
    <name type="common">Streptoverticillium mobaraense</name>
    <dbReference type="NCBI Taxonomy" id="35621"/>
    <lineage>
        <taxon>Bacteria</taxon>
        <taxon>Bacillati</taxon>
        <taxon>Actinomycetota</taxon>
        <taxon>Actinomycetes</taxon>
        <taxon>Kitasatosporales</taxon>
        <taxon>Streptomycetaceae</taxon>
        <taxon>Streptomyces</taxon>
    </lineage>
</organism>
<reference evidence="3 4" key="1">
    <citation type="journal article" date="2019" name="Microb. Cell Fact.">
        <title>Exploring novel herbicidin analogues by transcriptional regulator overexpression and MS/MS molecular networking.</title>
        <authorList>
            <person name="Shi Y."/>
            <person name="Gu R."/>
            <person name="Li Y."/>
            <person name="Wang X."/>
            <person name="Ren W."/>
            <person name="Li X."/>
            <person name="Wang L."/>
            <person name="Xie Y."/>
            <person name="Hong B."/>
        </authorList>
    </citation>
    <scope>NUCLEOTIDE SEQUENCE [LARGE SCALE GENOMIC DNA]</scope>
    <source>
        <strain evidence="3 4">US-43</strain>
    </source>
</reference>
<dbReference type="EMBL" id="VOKX01000098">
    <property type="protein sequence ID" value="KAB7836980.1"/>
    <property type="molecule type" value="Genomic_DNA"/>
</dbReference>
<keyword evidence="2" id="KW-0472">Membrane</keyword>
<feature type="transmembrane region" description="Helical" evidence="2">
    <location>
        <begin position="248"/>
        <end position="268"/>
    </location>
</feature>
<comment type="caution">
    <text evidence="3">The sequence shown here is derived from an EMBL/GenBank/DDBJ whole genome shotgun (WGS) entry which is preliminary data.</text>
</comment>